<organism evidence="1 2">
    <name type="scientific">Dictyobacter kobayashii</name>
    <dbReference type="NCBI Taxonomy" id="2014872"/>
    <lineage>
        <taxon>Bacteria</taxon>
        <taxon>Bacillati</taxon>
        <taxon>Chloroflexota</taxon>
        <taxon>Ktedonobacteria</taxon>
        <taxon>Ktedonobacterales</taxon>
        <taxon>Dictyobacteraceae</taxon>
        <taxon>Dictyobacter</taxon>
    </lineage>
</organism>
<reference evidence="2" key="1">
    <citation type="submission" date="2018-12" db="EMBL/GenBank/DDBJ databases">
        <title>Tengunoibacter tsumagoiensis gen. nov., sp. nov., Dictyobacter kobayashii sp. nov., D. alpinus sp. nov., and D. joshuensis sp. nov. and description of Dictyobacteraceae fam. nov. within the order Ktedonobacterales isolated from Tengu-no-mugimeshi.</title>
        <authorList>
            <person name="Wang C.M."/>
            <person name="Zheng Y."/>
            <person name="Sakai Y."/>
            <person name="Toyoda A."/>
            <person name="Minakuchi Y."/>
            <person name="Abe K."/>
            <person name="Yokota A."/>
            <person name="Yabe S."/>
        </authorList>
    </citation>
    <scope>NUCLEOTIDE SEQUENCE [LARGE SCALE GENOMIC DNA]</scope>
    <source>
        <strain evidence="2">Uno11</strain>
    </source>
</reference>
<evidence type="ECO:0000313" key="2">
    <source>
        <dbReference type="Proteomes" id="UP000287188"/>
    </source>
</evidence>
<evidence type="ECO:0000313" key="1">
    <source>
        <dbReference type="EMBL" id="GCE21526.1"/>
    </source>
</evidence>
<name>A0A402AQZ6_9CHLR</name>
<protein>
    <submittedName>
        <fullName evidence="1">Uncharacterized protein</fullName>
    </submittedName>
</protein>
<sequence>MDPLQGLLITPLHIIQQEQERLRTSEQDAGQGREEVLALPSLGHSHRRRELGMRGQYLGKQARNLCTYKRIELCEIGLERFTAQPGGNWGIRQLSERGITARPGRRYAHTGDPQIQFVRQPGFADTGFTTQHHQLSTARLQSVNATRGLAPYLL</sequence>
<gene>
    <name evidence="1" type="ORF">KDK_53260</name>
</gene>
<comment type="caution">
    <text evidence="1">The sequence shown here is derived from an EMBL/GenBank/DDBJ whole genome shotgun (WGS) entry which is preliminary data.</text>
</comment>
<dbReference type="EMBL" id="BIFS01000001">
    <property type="protein sequence ID" value="GCE21526.1"/>
    <property type="molecule type" value="Genomic_DNA"/>
</dbReference>
<keyword evidence="2" id="KW-1185">Reference proteome</keyword>
<dbReference type="Proteomes" id="UP000287188">
    <property type="component" value="Unassembled WGS sequence"/>
</dbReference>
<dbReference type="AlphaFoldDB" id="A0A402AQZ6"/>
<proteinExistence type="predicted"/>
<accession>A0A402AQZ6</accession>